<gene>
    <name evidence="1" type="ORF">CR513_52352</name>
</gene>
<evidence type="ECO:0000313" key="2">
    <source>
        <dbReference type="Proteomes" id="UP000257109"/>
    </source>
</evidence>
<organism evidence="1 2">
    <name type="scientific">Mucuna pruriens</name>
    <name type="common">Velvet bean</name>
    <name type="synonym">Dolichos pruriens</name>
    <dbReference type="NCBI Taxonomy" id="157652"/>
    <lineage>
        <taxon>Eukaryota</taxon>
        <taxon>Viridiplantae</taxon>
        <taxon>Streptophyta</taxon>
        <taxon>Embryophyta</taxon>
        <taxon>Tracheophyta</taxon>
        <taxon>Spermatophyta</taxon>
        <taxon>Magnoliopsida</taxon>
        <taxon>eudicotyledons</taxon>
        <taxon>Gunneridae</taxon>
        <taxon>Pentapetalae</taxon>
        <taxon>rosids</taxon>
        <taxon>fabids</taxon>
        <taxon>Fabales</taxon>
        <taxon>Fabaceae</taxon>
        <taxon>Papilionoideae</taxon>
        <taxon>50 kb inversion clade</taxon>
        <taxon>NPAAA clade</taxon>
        <taxon>indigoferoid/millettioid clade</taxon>
        <taxon>Phaseoleae</taxon>
        <taxon>Mucuna</taxon>
    </lineage>
</organism>
<comment type="caution">
    <text evidence="1">The sequence shown here is derived from an EMBL/GenBank/DDBJ whole genome shotgun (WGS) entry which is preliminary data.</text>
</comment>
<name>A0A371ERR4_MUCPR</name>
<proteinExistence type="predicted"/>
<reference evidence="1" key="1">
    <citation type="submission" date="2018-05" db="EMBL/GenBank/DDBJ databases">
        <title>Draft genome of Mucuna pruriens seed.</title>
        <authorList>
            <person name="Nnadi N.E."/>
            <person name="Vos R."/>
            <person name="Hasami M.H."/>
            <person name="Devisetty U.K."/>
            <person name="Aguiy J.C."/>
        </authorList>
    </citation>
    <scope>NUCLEOTIDE SEQUENCE [LARGE SCALE GENOMIC DNA]</scope>
    <source>
        <strain evidence="1">JCA_2017</strain>
    </source>
</reference>
<dbReference type="AlphaFoldDB" id="A0A371ERR4"/>
<dbReference type="EMBL" id="QJKJ01012450">
    <property type="protein sequence ID" value="RDX68636.1"/>
    <property type="molecule type" value="Genomic_DNA"/>
</dbReference>
<feature type="non-terminal residue" evidence="1">
    <location>
        <position position="1"/>
    </location>
</feature>
<protein>
    <submittedName>
        <fullName evidence="1">Uncharacterized protein</fullName>
    </submittedName>
</protein>
<dbReference type="Proteomes" id="UP000257109">
    <property type="component" value="Unassembled WGS sequence"/>
</dbReference>
<evidence type="ECO:0000313" key="1">
    <source>
        <dbReference type="EMBL" id="RDX68636.1"/>
    </source>
</evidence>
<sequence>MPQQPLLLCEIFYVWGIDFMGPFPMVEAIATRTNDAKVVVYGPAKTLSHPKRTRPREWSTDQAISRPIRSAQCHIPRQPSTQRPPRLQLSSHVTLEVTCSTSHNKGRIAILLCNSVKDVSFRAWYI</sequence>
<keyword evidence="2" id="KW-1185">Reference proteome</keyword>
<accession>A0A371ERR4</accession>